<name>A0A3N2DYL7_9GAMM</name>
<accession>A0A3N2DYL7</accession>
<dbReference type="SUPFAM" id="SSF46894">
    <property type="entry name" value="C-terminal effector domain of the bipartite response regulators"/>
    <property type="match status" value="1"/>
</dbReference>
<dbReference type="Proteomes" id="UP000275394">
    <property type="component" value="Unassembled WGS sequence"/>
</dbReference>
<dbReference type="RefSeq" id="WP_123710899.1">
    <property type="nucleotide sequence ID" value="NZ_RKHR01000003.1"/>
</dbReference>
<protein>
    <submittedName>
        <fullName evidence="2">DNA-binding CsgD family transcriptional regulator</fullName>
    </submittedName>
</protein>
<dbReference type="Gene3D" id="1.10.10.10">
    <property type="entry name" value="Winged helix-like DNA-binding domain superfamily/Winged helix DNA-binding domain"/>
    <property type="match status" value="1"/>
</dbReference>
<sequence>MSVDNSNNFEHLSSYDRLLDTIYQGALDTTPWQHFLTAICLQLKADGVSLILRPPSQDINGLILNYRHSPSGGNQVNNASKPKDWAITAYQQHFFALDPFTDIPCGKVITLTELMPDEELTASEFYKQYLEPAGVFHILGADTRTCDGYSARFRATRGKQESAFADIERQLLQRIMPHLCRAVEIHSKLQRTKSERDLYAGAVSQMSMGTILLNEQGEVLKSNHVAKQLLEQQDGIRVVQKQLVLDDKEDDEAFKKRLNKVINAATHHSIQMVEASRVQRPSGKSDLGIVVRPVPQSQSTDSHSGPSVAVFISDPQSEATTTRDTIQQLFGFTKAEAALTLQLVHGLTLAEASTALGVSQHTARAQLKSVFSKSGVSRQAELIRLVFKSVATLA</sequence>
<dbReference type="GO" id="GO:0003677">
    <property type="term" value="F:DNA binding"/>
    <property type="evidence" value="ECO:0007669"/>
    <property type="project" value="UniProtKB-KW"/>
</dbReference>
<dbReference type="OrthoDB" id="5497412at2"/>
<dbReference type="InterPro" id="IPR016032">
    <property type="entry name" value="Sig_transdc_resp-reg_C-effctor"/>
</dbReference>
<keyword evidence="3" id="KW-1185">Reference proteome</keyword>
<evidence type="ECO:0000313" key="3">
    <source>
        <dbReference type="Proteomes" id="UP000275394"/>
    </source>
</evidence>
<organism evidence="2 3">
    <name type="scientific">Sinobacterium caligoides</name>
    <dbReference type="NCBI Taxonomy" id="933926"/>
    <lineage>
        <taxon>Bacteria</taxon>
        <taxon>Pseudomonadati</taxon>
        <taxon>Pseudomonadota</taxon>
        <taxon>Gammaproteobacteria</taxon>
        <taxon>Cellvibrionales</taxon>
        <taxon>Spongiibacteraceae</taxon>
        <taxon>Sinobacterium</taxon>
    </lineage>
</organism>
<dbReference type="InterPro" id="IPR036388">
    <property type="entry name" value="WH-like_DNA-bd_sf"/>
</dbReference>
<gene>
    <name evidence="2" type="ORF">EDC56_0460</name>
</gene>
<dbReference type="EMBL" id="RKHR01000003">
    <property type="protein sequence ID" value="ROS04943.1"/>
    <property type="molecule type" value="Genomic_DNA"/>
</dbReference>
<evidence type="ECO:0000259" key="1">
    <source>
        <dbReference type="SMART" id="SM00421"/>
    </source>
</evidence>
<evidence type="ECO:0000313" key="2">
    <source>
        <dbReference type="EMBL" id="ROS04943.1"/>
    </source>
</evidence>
<dbReference type="GO" id="GO:0006355">
    <property type="term" value="P:regulation of DNA-templated transcription"/>
    <property type="evidence" value="ECO:0007669"/>
    <property type="project" value="InterPro"/>
</dbReference>
<dbReference type="SMART" id="SM00421">
    <property type="entry name" value="HTH_LUXR"/>
    <property type="match status" value="1"/>
</dbReference>
<feature type="domain" description="HTH luxR-type" evidence="1">
    <location>
        <begin position="329"/>
        <end position="386"/>
    </location>
</feature>
<comment type="caution">
    <text evidence="2">The sequence shown here is derived from an EMBL/GenBank/DDBJ whole genome shotgun (WGS) entry which is preliminary data.</text>
</comment>
<proteinExistence type="predicted"/>
<keyword evidence="2" id="KW-0238">DNA-binding</keyword>
<dbReference type="InterPro" id="IPR000792">
    <property type="entry name" value="Tscrpt_reg_LuxR_C"/>
</dbReference>
<reference evidence="2 3" key="1">
    <citation type="submission" date="2018-11" db="EMBL/GenBank/DDBJ databases">
        <title>Genomic Encyclopedia of Type Strains, Phase IV (KMG-IV): sequencing the most valuable type-strain genomes for metagenomic binning, comparative biology and taxonomic classification.</title>
        <authorList>
            <person name="Goeker M."/>
        </authorList>
    </citation>
    <scope>NUCLEOTIDE SEQUENCE [LARGE SCALE GENOMIC DNA]</scope>
    <source>
        <strain evidence="2 3">DSM 100316</strain>
    </source>
</reference>
<dbReference type="AlphaFoldDB" id="A0A3N2DYL7"/>